<feature type="binding site" evidence="3">
    <location>
        <position position="10"/>
    </location>
    <ligand>
        <name>Mg(2+)</name>
        <dbReference type="ChEBI" id="CHEBI:18420"/>
        <label>1</label>
    </ligand>
</feature>
<keyword evidence="4" id="KW-0413">Isomerase</keyword>
<comment type="subcellular location">
    <subcellularLocation>
        <location evidence="4">Cytoplasm</location>
    </subcellularLocation>
</comment>
<gene>
    <name evidence="5" type="ORF">LARSCL_LOCUS22875</name>
</gene>
<comment type="function">
    <text evidence="4">Involved in the synthesis of the GDP-mannose and dolichol-phosphate-mannose required for a number of critical mannosyl transfer reactions.</text>
</comment>
<evidence type="ECO:0000256" key="4">
    <source>
        <dbReference type="RuleBase" id="RU361118"/>
    </source>
</evidence>
<evidence type="ECO:0000256" key="2">
    <source>
        <dbReference type="PIRSR" id="PIRSR605002-2"/>
    </source>
</evidence>
<feature type="binding site" evidence="2">
    <location>
        <position position="19"/>
    </location>
    <ligand>
        <name>alpha-D-mannose 1-phosphate</name>
        <dbReference type="ChEBI" id="CHEBI:58409"/>
    </ligand>
</feature>
<keyword evidence="3" id="KW-0460">Magnesium</keyword>
<evidence type="ECO:0000313" key="6">
    <source>
        <dbReference type="Proteomes" id="UP001497382"/>
    </source>
</evidence>
<dbReference type="EMBL" id="CAXIEN010001185">
    <property type="protein sequence ID" value="CAL1302071.1"/>
    <property type="molecule type" value="Genomic_DNA"/>
</dbReference>
<accession>A0AAV2C1X4</accession>
<comment type="caution">
    <text evidence="5">The sequence shown here is derived from an EMBL/GenBank/DDBJ whole genome shotgun (WGS) entry which is preliminary data.</text>
</comment>
<dbReference type="SUPFAM" id="SSF56784">
    <property type="entry name" value="HAD-like"/>
    <property type="match status" value="1"/>
</dbReference>
<protein>
    <recommendedName>
        <fullName evidence="4">Phosphomannomutase</fullName>
        <ecNumber evidence="4">5.4.2.8</ecNumber>
    </recommendedName>
</protein>
<keyword evidence="3" id="KW-0479">Metal-binding</keyword>
<keyword evidence="6" id="KW-1185">Reference proteome</keyword>
<comment type="similarity">
    <text evidence="4">Belongs to the eukaryotic PMM family.</text>
</comment>
<dbReference type="Gene3D" id="3.40.50.1000">
    <property type="entry name" value="HAD superfamily/HAD-like"/>
    <property type="match status" value="1"/>
</dbReference>
<sequence length="111" mass="12500">MSGKDLCLFDVDGTLTLSRQLINPEMKIFLLELNKKVAIGLVGGSDFDQIGEQMRDPNFVESYDYVFPQNGLVAYKDGKLIGKKVKMLPNSWINDTSQVKRLRCFNSGSHI</sequence>
<dbReference type="EC" id="5.4.2.8" evidence="4"/>
<dbReference type="GO" id="GO:0004615">
    <property type="term" value="F:phosphomannomutase activity"/>
    <property type="evidence" value="ECO:0007669"/>
    <property type="project" value="UniProtKB-EC"/>
</dbReference>
<evidence type="ECO:0000313" key="5">
    <source>
        <dbReference type="EMBL" id="CAL1302071.1"/>
    </source>
</evidence>
<comment type="cofactor">
    <cofactor evidence="3">
        <name>Mg(2+)</name>
        <dbReference type="ChEBI" id="CHEBI:18420"/>
    </cofactor>
</comment>
<dbReference type="Pfam" id="PF03332">
    <property type="entry name" value="PMM"/>
    <property type="match status" value="1"/>
</dbReference>
<feature type="binding site" evidence="3">
    <location>
        <position position="12"/>
    </location>
    <ligand>
        <name>Mg(2+)</name>
        <dbReference type="ChEBI" id="CHEBI:18420"/>
        <label>1</label>
    </ligand>
</feature>
<dbReference type="InterPro" id="IPR036412">
    <property type="entry name" value="HAD-like_sf"/>
</dbReference>
<comment type="subunit">
    <text evidence="4">Homodimer.</text>
</comment>
<dbReference type="GO" id="GO:0006487">
    <property type="term" value="P:protein N-linked glycosylation"/>
    <property type="evidence" value="ECO:0007669"/>
    <property type="project" value="TreeGrafter"/>
</dbReference>
<dbReference type="GO" id="GO:0046872">
    <property type="term" value="F:metal ion binding"/>
    <property type="evidence" value="ECO:0007669"/>
    <property type="project" value="UniProtKB-KW"/>
</dbReference>
<organism evidence="5 6">
    <name type="scientific">Larinioides sclopetarius</name>
    <dbReference type="NCBI Taxonomy" id="280406"/>
    <lineage>
        <taxon>Eukaryota</taxon>
        <taxon>Metazoa</taxon>
        <taxon>Ecdysozoa</taxon>
        <taxon>Arthropoda</taxon>
        <taxon>Chelicerata</taxon>
        <taxon>Arachnida</taxon>
        <taxon>Araneae</taxon>
        <taxon>Araneomorphae</taxon>
        <taxon>Entelegynae</taxon>
        <taxon>Araneoidea</taxon>
        <taxon>Araneidae</taxon>
        <taxon>Larinioides</taxon>
    </lineage>
</organism>
<dbReference type="GO" id="GO:0006013">
    <property type="term" value="P:mannose metabolic process"/>
    <property type="evidence" value="ECO:0007669"/>
    <property type="project" value="TreeGrafter"/>
</dbReference>
<feature type="active site" description="Nucleophile" evidence="1">
    <location>
        <position position="10"/>
    </location>
</feature>
<proteinExistence type="inferred from homology"/>
<dbReference type="GO" id="GO:0005829">
    <property type="term" value="C:cytosol"/>
    <property type="evidence" value="ECO:0007669"/>
    <property type="project" value="TreeGrafter"/>
</dbReference>
<evidence type="ECO:0000256" key="1">
    <source>
        <dbReference type="PIRSR" id="PIRSR605002-1"/>
    </source>
</evidence>
<dbReference type="InterPro" id="IPR023214">
    <property type="entry name" value="HAD_sf"/>
</dbReference>
<name>A0AAV2C1X4_9ARAC</name>
<dbReference type="AlphaFoldDB" id="A0AAV2C1X4"/>
<evidence type="ECO:0000256" key="3">
    <source>
        <dbReference type="PIRSR" id="PIRSR605002-3"/>
    </source>
</evidence>
<reference evidence="5 6" key="1">
    <citation type="submission" date="2024-04" db="EMBL/GenBank/DDBJ databases">
        <authorList>
            <person name="Rising A."/>
            <person name="Reimegard J."/>
            <person name="Sonavane S."/>
            <person name="Akerstrom W."/>
            <person name="Nylinder S."/>
            <person name="Hedman E."/>
            <person name="Kallberg Y."/>
        </authorList>
    </citation>
    <scope>NUCLEOTIDE SEQUENCE [LARGE SCALE GENOMIC DNA]</scope>
</reference>
<dbReference type="PANTHER" id="PTHR10466:SF0">
    <property type="entry name" value="PHOSPHOMANNOMUTASE"/>
    <property type="match status" value="1"/>
</dbReference>
<comment type="catalytic activity">
    <reaction evidence="4">
        <text>alpha-D-mannose 1-phosphate = D-mannose 6-phosphate</text>
        <dbReference type="Rhea" id="RHEA:11140"/>
        <dbReference type="ChEBI" id="CHEBI:58409"/>
        <dbReference type="ChEBI" id="CHEBI:58735"/>
        <dbReference type="EC" id="5.4.2.8"/>
    </reaction>
</comment>
<comment type="pathway">
    <text evidence="4">Nucleotide-sugar biosynthesis; GDP-alpha-D-mannose biosynthesis; alpha-D-mannose 1-phosphate from D-fructose 6-phosphate: step 2/2.</text>
</comment>
<dbReference type="GO" id="GO:0009298">
    <property type="term" value="P:GDP-mannose biosynthetic process"/>
    <property type="evidence" value="ECO:0007669"/>
    <property type="project" value="InterPro"/>
</dbReference>
<feature type="active site" description="Proton donor/acceptor" evidence="1">
    <location>
        <position position="12"/>
    </location>
</feature>
<keyword evidence="4" id="KW-0963">Cytoplasm</keyword>
<dbReference type="Proteomes" id="UP001497382">
    <property type="component" value="Unassembled WGS sequence"/>
</dbReference>
<dbReference type="PANTHER" id="PTHR10466">
    <property type="entry name" value="PHOSPHOMANNOMUTASE"/>
    <property type="match status" value="1"/>
</dbReference>
<dbReference type="InterPro" id="IPR005002">
    <property type="entry name" value="PMM"/>
</dbReference>